<reference evidence="5 6" key="1">
    <citation type="journal article" date="2013" name="Genome Announc.">
        <title>Whole-Genome Sequence of the Clinical Strain Corynebacterium argentoratense DSM 44202, Isolated from a Human Throat Specimen.</title>
        <authorList>
            <person name="Bomholt C."/>
            <person name="Glaub A."/>
            <person name="Gravermann K."/>
            <person name="Albersmeier A."/>
            <person name="Brinkrolf K."/>
            <person name="Ruckert C."/>
            <person name="Tauch A."/>
        </authorList>
    </citation>
    <scope>NUCLEOTIDE SEQUENCE [LARGE SCALE GENOMIC DNA]</scope>
    <source>
        <strain evidence="5">DSM 44202</strain>
    </source>
</reference>
<feature type="transmembrane region" description="Helical" evidence="4">
    <location>
        <begin position="78"/>
        <end position="98"/>
    </location>
</feature>
<dbReference type="Pfam" id="PF01066">
    <property type="entry name" value="CDP-OH_P_transf"/>
    <property type="match status" value="1"/>
</dbReference>
<dbReference type="STRING" id="1348662.CARG_05445"/>
<feature type="compositionally biased region" description="Basic and acidic residues" evidence="3">
    <location>
        <begin position="175"/>
        <end position="186"/>
    </location>
</feature>
<dbReference type="KEGG" id="caz:CARG_05445"/>
<dbReference type="GO" id="GO:0008654">
    <property type="term" value="P:phospholipid biosynthetic process"/>
    <property type="evidence" value="ECO:0007669"/>
    <property type="project" value="InterPro"/>
</dbReference>
<dbReference type="EMBL" id="CP006365">
    <property type="protein sequence ID" value="AGU15226.1"/>
    <property type="molecule type" value="Genomic_DNA"/>
</dbReference>
<feature type="transmembrane region" description="Helical" evidence="4">
    <location>
        <begin position="119"/>
        <end position="152"/>
    </location>
</feature>
<evidence type="ECO:0008006" key="7">
    <source>
        <dbReference type="Google" id="ProtNLM"/>
    </source>
</evidence>
<evidence type="ECO:0000256" key="1">
    <source>
        <dbReference type="ARBA" id="ARBA00022679"/>
    </source>
</evidence>
<protein>
    <recommendedName>
        <fullName evidence="7">CDP-diacylglycerol--D-myo-inositol-3-phosphate 3-phosphatidyltransferase</fullName>
    </recommendedName>
</protein>
<evidence type="ECO:0000256" key="4">
    <source>
        <dbReference type="SAM" id="Phobius"/>
    </source>
</evidence>
<organism evidence="5 6">
    <name type="scientific">Corynebacterium argentoratense DSM 44202</name>
    <dbReference type="NCBI Taxonomy" id="1348662"/>
    <lineage>
        <taxon>Bacteria</taxon>
        <taxon>Bacillati</taxon>
        <taxon>Actinomycetota</taxon>
        <taxon>Actinomycetes</taxon>
        <taxon>Mycobacteriales</taxon>
        <taxon>Corynebacteriaceae</taxon>
        <taxon>Corynebacterium</taxon>
    </lineage>
</organism>
<dbReference type="HOGENOM" id="CLU_080384_0_1_11"/>
<evidence type="ECO:0000313" key="6">
    <source>
        <dbReference type="Proteomes" id="UP000016943"/>
    </source>
</evidence>
<sequence length="186" mass="19441">MTVASAVMTIPQGKFFLGVVLIAIFAAFDMLDGTMARMRGGGTAFGATLDATCDRLTDGALFAAIAWWLFYTDGAPRIVLGSTLAVIIFSEMISYVKARAEAGGMKVNGGLIERPERIIIAFIGLLAASVGFVSVLHWAMVILAVASAITVVQRLVLASRDPQAAAGVAAPHGAKSAEELRGPSER</sequence>
<feature type="transmembrane region" description="Helical" evidence="4">
    <location>
        <begin position="15"/>
        <end position="35"/>
    </location>
</feature>
<gene>
    <name evidence="5" type="ORF">CARG_05445</name>
</gene>
<dbReference type="eggNOG" id="COG0558">
    <property type="taxonomic scope" value="Bacteria"/>
</dbReference>
<dbReference type="GO" id="GO:0016780">
    <property type="term" value="F:phosphotransferase activity, for other substituted phosphate groups"/>
    <property type="evidence" value="ECO:0007669"/>
    <property type="project" value="InterPro"/>
</dbReference>
<evidence type="ECO:0000256" key="2">
    <source>
        <dbReference type="RuleBase" id="RU003750"/>
    </source>
</evidence>
<dbReference type="InterPro" id="IPR043130">
    <property type="entry name" value="CDP-OH_PTrfase_TM_dom"/>
</dbReference>
<dbReference type="NCBIfam" id="NF045883">
    <property type="entry name" value="PIPSynth"/>
    <property type="match status" value="1"/>
</dbReference>
<accession>U3GYD0</accession>
<dbReference type="GO" id="GO:0016020">
    <property type="term" value="C:membrane"/>
    <property type="evidence" value="ECO:0007669"/>
    <property type="project" value="InterPro"/>
</dbReference>
<keyword evidence="6" id="KW-1185">Reference proteome</keyword>
<keyword evidence="4" id="KW-0812">Transmembrane</keyword>
<dbReference type="InterPro" id="IPR048254">
    <property type="entry name" value="CDP_ALCOHOL_P_TRANSF_CS"/>
</dbReference>
<feature type="region of interest" description="Disordered" evidence="3">
    <location>
        <begin position="165"/>
        <end position="186"/>
    </location>
</feature>
<proteinExistence type="inferred from homology"/>
<dbReference type="Proteomes" id="UP000016943">
    <property type="component" value="Chromosome"/>
</dbReference>
<feature type="compositionally biased region" description="Low complexity" evidence="3">
    <location>
        <begin position="165"/>
        <end position="174"/>
    </location>
</feature>
<keyword evidence="4" id="KW-0472">Membrane</keyword>
<dbReference type="PATRIC" id="fig|1348662.3.peg.1070"/>
<dbReference type="AlphaFoldDB" id="U3GYD0"/>
<dbReference type="PROSITE" id="PS00379">
    <property type="entry name" value="CDP_ALCOHOL_P_TRANSF"/>
    <property type="match status" value="1"/>
</dbReference>
<keyword evidence="1 2" id="KW-0808">Transferase</keyword>
<evidence type="ECO:0000313" key="5">
    <source>
        <dbReference type="EMBL" id="AGU15226.1"/>
    </source>
</evidence>
<evidence type="ECO:0000256" key="3">
    <source>
        <dbReference type="SAM" id="MobiDB-lite"/>
    </source>
</evidence>
<comment type="similarity">
    <text evidence="2">Belongs to the CDP-alcohol phosphatidyltransferase class-I family.</text>
</comment>
<name>U3GYD0_9CORY</name>
<keyword evidence="4" id="KW-1133">Transmembrane helix</keyword>
<dbReference type="InterPro" id="IPR000462">
    <property type="entry name" value="CDP-OH_P_trans"/>
</dbReference>
<dbReference type="Gene3D" id="1.20.120.1760">
    <property type="match status" value="1"/>
</dbReference>